<protein>
    <recommendedName>
        <fullName evidence="6">Thioredoxin domain-containing protein</fullName>
    </recommendedName>
</protein>
<evidence type="ECO:0000256" key="1">
    <source>
        <dbReference type="ARBA" id="ARBA00005791"/>
    </source>
</evidence>
<sequence length="344" mass="39873">MKHIGKTILSISIFLFLHSGEMKAEKTSKVPEFGTSQLYIQIDGKKITSSDVESEMGNEYEKIVTDANDKLFKLLEKLGIRKMIQMEATEKKISVKEYTDRINDSIQNPSEAELLTKYQQLKDEGSEEHYDDLRNSLIVFLISERREKAMREEISRLKKKYNYIAKLHHVPKEVDLKGEPTQGNKDAPITIVEFTDFECPFCQRFQSVGKRLRKKYGDRIKWVVKDFPLQFHPKALGAHIAANCVLKQSQDKYWDYFESLFTENRTEETLSPAWLKQKAKDLKIDMKAFNACLTDESIKKEIAEDVNEAVRLGMEGTPTFLINGRMIAGSLNQEAYEELIEFFR</sequence>
<proteinExistence type="inferred from homology"/>
<name>A0ABX4PR16_9LEPT</name>
<dbReference type="Pfam" id="PF13462">
    <property type="entry name" value="Thioredoxin_4"/>
    <property type="match status" value="1"/>
</dbReference>
<feature type="domain" description="Thioredoxin" evidence="6">
    <location>
        <begin position="165"/>
        <end position="344"/>
    </location>
</feature>
<reference evidence="7 8" key="1">
    <citation type="submission" date="2017-07" db="EMBL/GenBank/DDBJ databases">
        <title>Leptospira spp. isolated from tropical soils.</title>
        <authorList>
            <person name="Thibeaux R."/>
            <person name="Iraola G."/>
            <person name="Ferres I."/>
            <person name="Bierque E."/>
            <person name="Girault D."/>
            <person name="Soupe-Gilbert M.-E."/>
            <person name="Picardeau M."/>
            <person name="Goarant C."/>
        </authorList>
    </citation>
    <scope>NUCLEOTIDE SEQUENCE [LARGE SCALE GENOMIC DNA]</scope>
    <source>
        <strain evidence="7 8">ATI7-C-A2</strain>
    </source>
</reference>
<dbReference type="EMBL" id="NPEI01000001">
    <property type="protein sequence ID" value="PKA17280.1"/>
    <property type="molecule type" value="Genomic_DNA"/>
</dbReference>
<evidence type="ECO:0000256" key="5">
    <source>
        <dbReference type="ARBA" id="ARBA00023284"/>
    </source>
</evidence>
<dbReference type="Proteomes" id="UP000231857">
    <property type="component" value="Unassembled WGS sequence"/>
</dbReference>
<comment type="caution">
    <text evidence="7">The sequence shown here is derived from an EMBL/GenBank/DDBJ whole genome shotgun (WGS) entry which is preliminary data.</text>
</comment>
<keyword evidence="8" id="KW-1185">Reference proteome</keyword>
<comment type="similarity">
    <text evidence="1">Belongs to the thioredoxin family. DsbA subfamily.</text>
</comment>
<keyword evidence="5" id="KW-0676">Redox-active center</keyword>
<dbReference type="InterPro" id="IPR036249">
    <property type="entry name" value="Thioredoxin-like_sf"/>
</dbReference>
<evidence type="ECO:0000313" key="8">
    <source>
        <dbReference type="Proteomes" id="UP000231857"/>
    </source>
</evidence>
<dbReference type="PROSITE" id="PS51352">
    <property type="entry name" value="THIOREDOXIN_2"/>
    <property type="match status" value="1"/>
</dbReference>
<dbReference type="InterPro" id="IPR012336">
    <property type="entry name" value="Thioredoxin-like_fold"/>
</dbReference>
<gene>
    <name evidence="7" type="ORF">CH363_01105</name>
</gene>
<dbReference type="InterPro" id="IPR013766">
    <property type="entry name" value="Thioredoxin_domain"/>
</dbReference>
<evidence type="ECO:0000256" key="2">
    <source>
        <dbReference type="ARBA" id="ARBA00022729"/>
    </source>
</evidence>
<dbReference type="SUPFAM" id="SSF52833">
    <property type="entry name" value="Thioredoxin-like"/>
    <property type="match status" value="1"/>
</dbReference>
<evidence type="ECO:0000256" key="3">
    <source>
        <dbReference type="ARBA" id="ARBA00023002"/>
    </source>
</evidence>
<dbReference type="PANTHER" id="PTHR13887">
    <property type="entry name" value="GLUTATHIONE S-TRANSFERASE KAPPA"/>
    <property type="match status" value="1"/>
</dbReference>
<evidence type="ECO:0000256" key="4">
    <source>
        <dbReference type="ARBA" id="ARBA00023157"/>
    </source>
</evidence>
<accession>A0ABX4PR16</accession>
<keyword evidence="4" id="KW-1015">Disulfide bond</keyword>
<keyword evidence="2" id="KW-0732">Signal</keyword>
<dbReference type="PANTHER" id="PTHR13887:SF14">
    <property type="entry name" value="DISULFIDE BOND FORMATION PROTEIN D"/>
    <property type="match status" value="1"/>
</dbReference>
<keyword evidence="3" id="KW-0560">Oxidoreductase</keyword>
<organism evidence="7 8">
    <name type="scientific">Leptospira haakeii</name>
    <dbReference type="NCBI Taxonomy" id="2023198"/>
    <lineage>
        <taxon>Bacteria</taxon>
        <taxon>Pseudomonadati</taxon>
        <taxon>Spirochaetota</taxon>
        <taxon>Spirochaetia</taxon>
        <taxon>Leptospirales</taxon>
        <taxon>Leptospiraceae</taxon>
        <taxon>Leptospira</taxon>
    </lineage>
</organism>
<evidence type="ECO:0000259" key="6">
    <source>
        <dbReference type="PROSITE" id="PS51352"/>
    </source>
</evidence>
<dbReference type="Gene3D" id="3.40.30.10">
    <property type="entry name" value="Glutaredoxin"/>
    <property type="match status" value="1"/>
</dbReference>
<dbReference type="RefSeq" id="WP_100722003.1">
    <property type="nucleotide sequence ID" value="NZ_NPEG01000001.1"/>
</dbReference>
<evidence type="ECO:0000313" key="7">
    <source>
        <dbReference type="EMBL" id="PKA17280.1"/>
    </source>
</evidence>